<keyword evidence="3" id="KW-1185">Reference proteome</keyword>
<dbReference type="CDD" id="cd17468">
    <property type="entry name" value="T3SS_HrpP_C"/>
    <property type="match status" value="1"/>
</dbReference>
<accession>A0A1X0N654</accession>
<dbReference type="OrthoDB" id="6870451at2"/>
<gene>
    <name evidence="2" type="ORF">BZK31_12080</name>
</gene>
<evidence type="ECO:0000256" key="1">
    <source>
        <dbReference type="SAM" id="MobiDB-lite"/>
    </source>
</evidence>
<sequence length="207" mass="22254">MPTPIRHATTAPPAPPATPAIDRQAPEEQAERTPAPATHSRTTPFTRAVMPSGEKRPAASVGRGDSHAGRSPADGSLRDDAISADGLFFSQLLVPPVSEEPDQQSFAGGSLDFTTKTEPVPAQLIDELSQRLPQQPVGPLNFTLLMPNLGQVRVNAEKTDNRWNIQLGFSRRDVLKRVNGQASACRDALAQALGHDVDLDFHEDLDA</sequence>
<dbReference type="EMBL" id="MUIO01000040">
    <property type="protein sequence ID" value="ORC59092.1"/>
    <property type="molecule type" value="Genomic_DNA"/>
</dbReference>
<organism evidence="2 3">
    <name type="scientific">Pseudomonas floridensis</name>
    <dbReference type="NCBI Taxonomy" id="1958950"/>
    <lineage>
        <taxon>Bacteria</taxon>
        <taxon>Pseudomonadati</taxon>
        <taxon>Pseudomonadota</taxon>
        <taxon>Gammaproteobacteria</taxon>
        <taxon>Pseudomonadales</taxon>
        <taxon>Pseudomonadaceae</taxon>
        <taxon>Pseudomonas</taxon>
    </lineage>
</organism>
<dbReference type="InterPro" id="IPR049757">
    <property type="entry name" value="T3SS_HrpP-like_C"/>
</dbReference>
<feature type="region of interest" description="Disordered" evidence="1">
    <location>
        <begin position="1"/>
        <end position="79"/>
    </location>
</feature>
<dbReference type="STRING" id="1958950.BZK31_12080"/>
<reference evidence="3" key="1">
    <citation type="submission" date="2017-02" db="EMBL/GenBank/DDBJ databases">
        <title>Pseudomonas floridae sp. nov., a novel pathogenic bacterial species isolated from tomato.</title>
        <authorList>
            <person name="Timilsina S."/>
            <person name="Vallad G.E."/>
            <person name="Jones J.B."/>
        </authorList>
    </citation>
    <scope>NUCLEOTIDE SEQUENCE [LARGE SCALE GENOMIC DNA]</scope>
    <source>
        <strain evidence="3">GEV388</strain>
    </source>
</reference>
<comment type="caution">
    <text evidence="2">The sequence shown here is derived from an EMBL/GenBank/DDBJ whole genome shotgun (WGS) entry which is preliminary data.</text>
</comment>
<proteinExistence type="predicted"/>
<evidence type="ECO:0000313" key="2">
    <source>
        <dbReference type="EMBL" id="ORC59092.1"/>
    </source>
</evidence>
<name>A0A1X0N654_9PSED</name>
<dbReference type="RefSeq" id="WP_083182949.1">
    <property type="nucleotide sequence ID" value="NZ_CBCRZR010000001.1"/>
</dbReference>
<evidence type="ECO:0000313" key="3">
    <source>
        <dbReference type="Proteomes" id="UP000192815"/>
    </source>
</evidence>
<protein>
    <submittedName>
        <fullName evidence="2">Type III secretion protein</fullName>
    </submittedName>
</protein>
<dbReference type="Proteomes" id="UP000192815">
    <property type="component" value="Unassembled WGS sequence"/>
</dbReference>
<dbReference type="AlphaFoldDB" id="A0A1X0N654"/>